<dbReference type="Pfam" id="PF13855">
    <property type="entry name" value="LRR_8"/>
    <property type="match status" value="3"/>
</dbReference>
<evidence type="ECO:0000313" key="6">
    <source>
        <dbReference type="Proteomes" id="UP001159428"/>
    </source>
</evidence>
<dbReference type="InterPro" id="IPR032675">
    <property type="entry name" value="LRR_dom_sf"/>
</dbReference>
<dbReference type="Gene3D" id="3.80.10.10">
    <property type="entry name" value="Ribonuclease Inhibitor"/>
    <property type="match status" value="2"/>
</dbReference>
<gene>
    <name evidence="5" type="ORF">PMEA_00020328</name>
</gene>
<keyword evidence="6" id="KW-1185">Reference proteome</keyword>
<feature type="signal peptide" evidence="4">
    <location>
        <begin position="1"/>
        <end position="28"/>
    </location>
</feature>
<dbReference type="InterPro" id="IPR050541">
    <property type="entry name" value="LRR_TM_domain-containing"/>
</dbReference>
<evidence type="ECO:0000256" key="2">
    <source>
        <dbReference type="ARBA" id="ARBA00022729"/>
    </source>
</evidence>
<accession>A0AAU9XBD8</accession>
<dbReference type="EMBL" id="CALNXJ010000037">
    <property type="protein sequence ID" value="CAH3142901.1"/>
    <property type="molecule type" value="Genomic_DNA"/>
</dbReference>
<dbReference type="InterPro" id="IPR003591">
    <property type="entry name" value="Leu-rich_rpt_typical-subtyp"/>
</dbReference>
<sequence>MGKVSEVRPSACLPVIQFLIVLSSAALGLCCLEDVHPGTCTCTPFGDSRTVVKCSGITRVPDDLPSNTVILNLSGNHLTSIKEDAFTNLTLLKNVDLSWNDLRSVPKNTFRNLTLLETMQSGENILFYPHRNINNNFIQGGFYLPKNSAIVLVRFNRLSLIDLKLILKHSKRIKNLDIAGNPIGPNLTVDTFEGCENMIFLCLRKCGLKHIESGTFKSMEQLADLDLASNMLSRMEPETFKGLSDKLKFLDLHNNSLSTILDGTFSRFKSLSSLFLKTNKLTSVPDLTGLTNLVKLDMQRNKIKDISRLNSATSKVVRDL</sequence>
<dbReference type="SMART" id="SM00369">
    <property type="entry name" value="LRR_TYP"/>
    <property type="match status" value="6"/>
</dbReference>
<keyword evidence="1" id="KW-0433">Leucine-rich repeat</keyword>
<keyword evidence="3" id="KW-0677">Repeat</keyword>
<dbReference type="PANTHER" id="PTHR24369">
    <property type="entry name" value="ANTIGEN BSP, PUTATIVE-RELATED"/>
    <property type="match status" value="1"/>
</dbReference>
<organism evidence="5 6">
    <name type="scientific">Pocillopora meandrina</name>
    <dbReference type="NCBI Taxonomy" id="46732"/>
    <lineage>
        <taxon>Eukaryota</taxon>
        <taxon>Metazoa</taxon>
        <taxon>Cnidaria</taxon>
        <taxon>Anthozoa</taxon>
        <taxon>Hexacorallia</taxon>
        <taxon>Scleractinia</taxon>
        <taxon>Astrocoeniina</taxon>
        <taxon>Pocilloporidae</taxon>
        <taxon>Pocillopora</taxon>
    </lineage>
</organism>
<evidence type="ECO:0000256" key="4">
    <source>
        <dbReference type="SAM" id="SignalP"/>
    </source>
</evidence>
<dbReference type="SUPFAM" id="SSF52058">
    <property type="entry name" value="L domain-like"/>
    <property type="match status" value="1"/>
</dbReference>
<dbReference type="InterPro" id="IPR001611">
    <property type="entry name" value="Leu-rich_rpt"/>
</dbReference>
<dbReference type="Proteomes" id="UP001159428">
    <property type="component" value="Unassembled WGS sequence"/>
</dbReference>
<evidence type="ECO:0000313" key="5">
    <source>
        <dbReference type="EMBL" id="CAH3142901.1"/>
    </source>
</evidence>
<reference evidence="5 6" key="1">
    <citation type="submission" date="2022-05" db="EMBL/GenBank/DDBJ databases">
        <authorList>
            <consortium name="Genoscope - CEA"/>
            <person name="William W."/>
        </authorList>
    </citation>
    <scope>NUCLEOTIDE SEQUENCE [LARGE SCALE GENOMIC DNA]</scope>
</reference>
<dbReference type="SMART" id="SM00365">
    <property type="entry name" value="LRR_SD22"/>
    <property type="match status" value="3"/>
</dbReference>
<evidence type="ECO:0000256" key="1">
    <source>
        <dbReference type="ARBA" id="ARBA00022614"/>
    </source>
</evidence>
<feature type="chain" id="PRO_5043628226" evidence="4">
    <location>
        <begin position="29"/>
        <end position="320"/>
    </location>
</feature>
<name>A0AAU9XBD8_9CNID</name>
<dbReference type="GO" id="GO:0005886">
    <property type="term" value="C:plasma membrane"/>
    <property type="evidence" value="ECO:0007669"/>
    <property type="project" value="TreeGrafter"/>
</dbReference>
<evidence type="ECO:0000256" key="3">
    <source>
        <dbReference type="ARBA" id="ARBA00022737"/>
    </source>
</evidence>
<comment type="caution">
    <text evidence="5">The sequence shown here is derived from an EMBL/GenBank/DDBJ whole genome shotgun (WGS) entry which is preliminary data.</text>
</comment>
<keyword evidence="2 4" id="KW-0732">Signal</keyword>
<proteinExistence type="predicted"/>
<dbReference type="PANTHER" id="PTHR24369:SF210">
    <property type="entry name" value="CHAOPTIN-RELATED"/>
    <property type="match status" value="1"/>
</dbReference>
<dbReference type="PROSITE" id="PS51450">
    <property type="entry name" value="LRR"/>
    <property type="match status" value="3"/>
</dbReference>
<protein>
    <submittedName>
        <fullName evidence="5">Uncharacterized protein</fullName>
    </submittedName>
</protein>
<dbReference type="AlphaFoldDB" id="A0AAU9XBD8"/>